<dbReference type="eggNOG" id="COG1472">
    <property type="taxonomic scope" value="Bacteria"/>
</dbReference>
<keyword evidence="4" id="KW-0326">Glycosidase</keyword>
<dbReference type="Proteomes" id="UP000007463">
    <property type="component" value="Chromosome"/>
</dbReference>
<dbReference type="PRINTS" id="PR00133">
    <property type="entry name" value="GLHYDRLASE3"/>
</dbReference>
<proteinExistence type="inferred from homology"/>
<dbReference type="SMART" id="SM00758">
    <property type="entry name" value="PA14"/>
    <property type="match status" value="1"/>
</dbReference>
<dbReference type="InterPro" id="IPR013783">
    <property type="entry name" value="Ig-like_fold"/>
</dbReference>
<name>F2IIT6_FLUTR</name>
<dbReference type="STRING" id="755732.Fluta_0790"/>
<dbReference type="Pfam" id="PF01915">
    <property type="entry name" value="Glyco_hydro_3_C"/>
    <property type="match status" value="1"/>
</dbReference>
<dbReference type="Gene3D" id="2.60.40.10">
    <property type="entry name" value="Immunoglobulins"/>
    <property type="match status" value="1"/>
</dbReference>
<dbReference type="EC" id="3.2.1.21" evidence="4"/>
<dbReference type="InterPro" id="IPR026891">
    <property type="entry name" value="Fn3-like"/>
</dbReference>
<sequence precursor="true">MKYFLCFLLLIPITNTFGQLYKDSTQSVDVRVKDLLSRMTPEEKFWQVFMIPSDGDTTNEKLKHGIFGLQISAGSGGDAGGQLLNYNTTENATILAKKVNRLQAYFVTQTRLGIPIIPFDEALHGLVRHGATAFPQAIGLAATWDTTLIHQVATQIALECKMRGIRQILSPVVNLATDVRWGRTEETYGEDPFLTSEIGLAFIRSFEQQGIITTPKHFIANVGDGGRDSYPIHLSEWYLEQSHLIPFKRIIREGGARSIMTAYNSLNGTACSSNDWLLNQKLKKQWGFKGFVISDANAVGGEVVLHNTASSYAESGAHAINGGLDVIFQTDYNHAALFYPAFQSGLVDSNRLNDAVSRVLRAKFELGLFEKPYITIPKSSNSISSQGKKLSQQAAEKSFVLLKNKNQVLPLNPSVHKIALFGMDASQPRLGGYSGPGNNPLSILDGLKAIAGDSIQITYQETVSYSDTLFTPIYDKYLENETGNGLIGLYFDNVNFTGNPVLSRTDSQIDFNWTLYGPSNELENHFYSVKWTGNLIAPESGKIDIGLEGNDGYRLYLNDKIVIDRWEKTSYHQDLIPIDFVKGKKYPIRIEFKEPKGNGKIRLIWNYSINSSFDSELKKAIKATKKADVAVIVVGIHEGEFQDRASLRLPGNQERLIQELHKTGKPMIVLLVGGSAITMDEWISDADAIVSLWYPGEAGGLAVANLLTGKINPAGRLPITFPISEAQLPLTYNHLPTGRSDDYYNLSGEPLFPFGYGLSYTQFSYSDLKLAENNITKDESVDLSFKLTNTGKRAGEEVVQLYIKSKGSAQAQPIIALKGFQRISLNSKESKIIHFTLNPQLFTHISPDLKEIIESGNYELLIGSSSRDLQLKAVLTIQ</sequence>
<evidence type="ECO:0000313" key="4">
    <source>
        <dbReference type="EMBL" id="AEA42793.1"/>
    </source>
</evidence>
<dbReference type="KEGG" id="fte:Fluta_0790"/>
<dbReference type="SUPFAM" id="SSF56988">
    <property type="entry name" value="Anthrax protective antigen"/>
    <property type="match status" value="1"/>
</dbReference>
<dbReference type="InterPro" id="IPR011658">
    <property type="entry name" value="PA14_dom"/>
</dbReference>
<dbReference type="FunFam" id="2.60.40.10:FF:000495">
    <property type="entry name" value="Periplasmic beta-glucosidase"/>
    <property type="match status" value="1"/>
</dbReference>
<dbReference type="OrthoDB" id="9805821at2"/>
<dbReference type="SMART" id="SM01217">
    <property type="entry name" value="Fn3_like"/>
    <property type="match status" value="1"/>
</dbReference>
<dbReference type="EMBL" id="CP002542">
    <property type="protein sequence ID" value="AEA42793.1"/>
    <property type="molecule type" value="Genomic_DNA"/>
</dbReference>
<dbReference type="PANTHER" id="PTHR42715">
    <property type="entry name" value="BETA-GLUCOSIDASE"/>
    <property type="match status" value="1"/>
</dbReference>
<dbReference type="InterPro" id="IPR050288">
    <property type="entry name" value="Cellulose_deg_GH3"/>
</dbReference>
<dbReference type="Gene3D" id="3.20.20.300">
    <property type="entry name" value="Glycoside hydrolase, family 3, N-terminal domain"/>
    <property type="match status" value="1"/>
</dbReference>
<dbReference type="RefSeq" id="WP_013685565.1">
    <property type="nucleotide sequence ID" value="NC_015321.1"/>
</dbReference>
<dbReference type="SUPFAM" id="SSF52279">
    <property type="entry name" value="Beta-D-glucan exohydrolase, C-terminal domain"/>
    <property type="match status" value="1"/>
</dbReference>
<dbReference type="SUPFAM" id="SSF51445">
    <property type="entry name" value="(Trans)glycosidases"/>
    <property type="match status" value="1"/>
</dbReference>
<dbReference type="InterPro" id="IPR002772">
    <property type="entry name" value="Glyco_hydro_3_C"/>
</dbReference>
<dbReference type="InterPro" id="IPR037524">
    <property type="entry name" value="PA14/GLEYA"/>
</dbReference>
<dbReference type="InterPro" id="IPR001764">
    <property type="entry name" value="Glyco_hydro_3_N"/>
</dbReference>
<dbReference type="Pfam" id="PF14310">
    <property type="entry name" value="Fn3-like"/>
    <property type="match status" value="1"/>
</dbReference>
<gene>
    <name evidence="4" type="ordered locus">Fluta_0790</name>
</gene>
<dbReference type="Pfam" id="PF07691">
    <property type="entry name" value="PA14"/>
    <property type="match status" value="1"/>
</dbReference>
<reference evidence="5" key="2">
    <citation type="submission" date="2011-02" db="EMBL/GenBank/DDBJ databases">
        <title>The complete genome of Fluviicola taffensis DSM 16823.</title>
        <authorList>
            <consortium name="US DOE Joint Genome Institute (JGI-PGF)"/>
            <person name="Lucas S."/>
            <person name="Copeland A."/>
            <person name="Lapidus A."/>
            <person name="Bruce D."/>
            <person name="Goodwin L."/>
            <person name="Pitluck S."/>
            <person name="Kyrpides N."/>
            <person name="Mavromatis K."/>
            <person name="Ivanova N."/>
            <person name="Mikhailova N."/>
            <person name="Pagani I."/>
            <person name="Chertkov O."/>
            <person name="Detter J.C."/>
            <person name="Han C."/>
            <person name="Tapia R."/>
            <person name="Land M."/>
            <person name="Hauser L."/>
            <person name="Markowitz V."/>
            <person name="Cheng J.-F."/>
            <person name="Hugenholtz P."/>
            <person name="Woyke T."/>
            <person name="Wu D."/>
            <person name="Tindall B."/>
            <person name="Pomrenke H.G."/>
            <person name="Brambilla E."/>
            <person name="Klenk H.-P."/>
            <person name="Eisen J.A."/>
        </authorList>
    </citation>
    <scope>NUCLEOTIDE SEQUENCE [LARGE SCALE GENOMIC DNA]</scope>
    <source>
        <strain evidence="5">DSM 16823 / RW262 / RW262</strain>
    </source>
</reference>
<comment type="similarity">
    <text evidence="1">Belongs to the glycosyl hydrolase 3 family.</text>
</comment>
<dbReference type="InterPro" id="IPR036881">
    <property type="entry name" value="Glyco_hydro_3_C_sf"/>
</dbReference>
<evidence type="ECO:0000313" key="5">
    <source>
        <dbReference type="Proteomes" id="UP000007463"/>
    </source>
</evidence>
<keyword evidence="2 4" id="KW-0378">Hydrolase</keyword>
<dbReference type="AlphaFoldDB" id="F2IIT6"/>
<dbReference type="GO" id="GO:0008422">
    <property type="term" value="F:beta-glucosidase activity"/>
    <property type="evidence" value="ECO:0007669"/>
    <property type="project" value="UniProtKB-EC"/>
</dbReference>
<evidence type="ECO:0000256" key="2">
    <source>
        <dbReference type="ARBA" id="ARBA00022801"/>
    </source>
</evidence>
<keyword evidence="5" id="KW-1185">Reference proteome</keyword>
<dbReference type="Pfam" id="PF00933">
    <property type="entry name" value="Glyco_hydro_3"/>
    <property type="match status" value="1"/>
</dbReference>
<accession>F2IIT6</accession>
<dbReference type="PANTHER" id="PTHR42715:SF10">
    <property type="entry name" value="BETA-GLUCOSIDASE"/>
    <property type="match status" value="1"/>
</dbReference>
<feature type="domain" description="PA14" evidence="3">
    <location>
        <begin position="481"/>
        <end position="621"/>
    </location>
</feature>
<reference evidence="4 5" key="1">
    <citation type="journal article" date="2011" name="Stand. Genomic Sci.">
        <title>Complete genome sequence of the gliding freshwater bacterium Fluviicola taffensis type strain (RW262).</title>
        <authorList>
            <person name="Woyke T."/>
            <person name="Chertkov O."/>
            <person name="Lapidus A."/>
            <person name="Nolan M."/>
            <person name="Lucas S."/>
            <person name="Del Rio T.G."/>
            <person name="Tice H."/>
            <person name="Cheng J.F."/>
            <person name="Tapia R."/>
            <person name="Han C."/>
            <person name="Goodwin L."/>
            <person name="Pitluck S."/>
            <person name="Liolios K."/>
            <person name="Pagani I."/>
            <person name="Ivanova N."/>
            <person name="Huntemann M."/>
            <person name="Mavromatis K."/>
            <person name="Mikhailova N."/>
            <person name="Pati A."/>
            <person name="Chen A."/>
            <person name="Palaniappan K."/>
            <person name="Land M."/>
            <person name="Hauser L."/>
            <person name="Brambilla E.M."/>
            <person name="Rohde M."/>
            <person name="Mwirichia R."/>
            <person name="Sikorski J."/>
            <person name="Tindall B.J."/>
            <person name="Goker M."/>
            <person name="Bristow J."/>
            <person name="Eisen J.A."/>
            <person name="Markowitz V."/>
            <person name="Hugenholtz P."/>
            <person name="Klenk H.P."/>
            <person name="Kyrpides N.C."/>
        </authorList>
    </citation>
    <scope>NUCLEOTIDE SEQUENCE [LARGE SCALE GENOMIC DNA]</scope>
    <source>
        <strain evidence="5">DSM 16823 / RW262 / RW262</strain>
    </source>
</reference>
<protein>
    <submittedName>
        <fullName evidence="4">Beta-glucosidase</fullName>
        <ecNumber evidence="4">3.2.1.21</ecNumber>
    </submittedName>
</protein>
<dbReference type="Gene3D" id="3.40.50.1700">
    <property type="entry name" value="Glycoside hydrolase family 3 C-terminal domain"/>
    <property type="match status" value="2"/>
</dbReference>
<evidence type="ECO:0000256" key="1">
    <source>
        <dbReference type="ARBA" id="ARBA00005336"/>
    </source>
</evidence>
<evidence type="ECO:0000259" key="3">
    <source>
        <dbReference type="PROSITE" id="PS51820"/>
    </source>
</evidence>
<dbReference type="InterPro" id="IPR036962">
    <property type="entry name" value="Glyco_hydro_3_N_sf"/>
</dbReference>
<dbReference type="HOGENOM" id="CLU_004542_5_1_10"/>
<dbReference type="GO" id="GO:0005975">
    <property type="term" value="P:carbohydrate metabolic process"/>
    <property type="evidence" value="ECO:0007669"/>
    <property type="project" value="InterPro"/>
</dbReference>
<dbReference type="InterPro" id="IPR017853">
    <property type="entry name" value="GH"/>
</dbReference>
<organism evidence="4 5">
    <name type="scientific">Fluviicola taffensis (strain DSM 16823 / NCIMB 13979 / RW262)</name>
    <dbReference type="NCBI Taxonomy" id="755732"/>
    <lineage>
        <taxon>Bacteria</taxon>
        <taxon>Pseudomonadati</taxon>
        <taxon>Bacteroidota</taxon>
        <taxon>Flavobacteriia</taxon>
        <taxon>Flavobacteriales</taxon>
        <taxon>Crocinitomicaceae</taxon>
        <taxon>Fluviicola</taxon>
    </lineage>
</organism>
<dbReference type="PROSITE" id="PS51820">
    <property type="entry name" value="PA14"/>
    <property type="match status" value="1"/>
</dbReference>